<gene>
    <name evidence="1" type="ORF">BN1321_330043</name>
</gene>
<dbReference type="RefSeq" id="WP_048667708.1">
    <property type="nucleotide sequence ID" value="NZ_CP083259.1"/>
</dbReference>
<sequence>MTTTTITRDTWDVYFNDRRYRNLLGDFEDLITETKSLIRQGYKTDVIKNKMDNKALSLQSKFKELGQILLDEHEEKIVEIQQKEKESSYENPQVEMLKRQDIEAKVNLIDAEELFNLVYNANPKTTNVYELNIYKKAIESRLTEDENVRLKPYFDVLVEKVIYPYRNNEEYQKLEYNYNVLRQFGLQNNGQPVIKHSDGDIEIINIQSKYNEVFRNA</sequence>
<organism evidence="1 2">
    <name type="scientific">Staphylococcus aureus</name>
    <dbReference type="NCBI Taxonomy" id="1280"/>
    <lineage>
        <taxon>Bacteria</taxon>
        <taxon>Bacillati</taxon>
        <taxon>Bacillota</taxon>
        <taxon>Bacilli</taxon>
        <taxon>Bacillales</taxon>
        <taxon>Staphylococcaceae</taxon>
        <taxon>Staphylococcus</taxon>
    </lineage>
</organism>
<name>A0A0U1MSC3_STAAU</name>
<protein>
    <submittedName>
        <fullName evidence="1">Uncharacterized protein</fullName>
    </submittedName>
</protein>
<proteinExistence type="predicted"/>
<evidence type="ECO:0000313" key="2">
    <source>
        <dbReference type="Proteomes" id="UP000039437"/>
    </source>
</evidence>
<evidence type="ECO:0000313" key="1">
    <source>
        <dbReference type="EMBL" id="CRI15075.1"/>
    </source>
</evidence>
<accession>A0A0U1MSC3</accession>
<dbReference type="EMBL" id="CVOQ01000027">
    <property type="protein sequence ID" value="CRI15075.1"/>
    <property type="molecule type" value="Genomic_DNA"/>
</dbReference>
<reference evidence="1 2" key="1">
    <citation type="submission" date="2015-04" db="EMBL/GenBank/DDBJ databases">
        <authorList>
            <person name="Syromyatnikov M.Y."/>
            <person name="Popov V.N."/>
        </authorList>
    </citation>
    <scope>NUCLEOTIDE SEQUENCE [LARGE SCALE GENOMIC DNA]</scope>
    <source>
        <strain evidence="1 2">AH1</strain>
    </source>
</reference>
<dbReference type="Proteomes" id="UP000039437">
    <property type="component" value="Unassembled WGS sequence"/>
</dbReference>
<dbReference type="AlphaFoldDB" id="A0A0U1MSC3"/>